<dbReference type="PANTHER" id="PTHR37817">
    <property type="entry name" value="N-ACETYLTRANSFERASE EIS"/>
    <property type="match status" value="1"/>
</dbReference>
<dbReference type="Pfam" id="PF17668">
    <property type="entry name" value="Acetyltransf_17"/>
    <property type="match status" value="1"/>
</dbReference>
<dbReference type="InterPro" id="IPR051554">
    <property type="entry name" value="Acetyltransferase_Eis"/>
</dbReference>
<dbReference type="GO" id="GO:0034069">
    <property type="term" value="F:aminoglycoside N-acetyltransferase activity"/>
    <property type="evidence" value="ECO:0007669"/>
    <property type="project" value="TreeGrafter"/>
</dbReference>
<dbReference type="InterPro" id="IPR000182">
    <property type="entry name" value="GNAT_dom"/>
</dbReference>
<dbReference type="SUPFAM" id="SSF55729">
    <property type="entry name" value="Acyl-CoA N-acyltransferases (Nat)"/>
    <property type="match status" value="1"/>
</dbReference>
<evidence type="ECO:0000313" key="2">
    <source>
        <dbReference type="EMBL" id="MBB5831275.1"/>
    </source>
</evidence>
<dbReference type="Gene3D" id="3.30.1050.10">
    <property type="entry name" value="SCP2 sterol-binding domain"/>
    <property type="match status" value="1"/>
</dbReference>
<dbReference type="InterPro" id="IPR016181">
    <property type="entry name" value="Acyl_CoA_acyltransferase"/>
</dbReference>
<reference evidence="2 3" key="1">
    <citation type="submission" date="2020-08" db="EMBL/GenBank/DDBJ databases">
        <title>Sequencing the genomes of 1000 actinobacteria strains.</title>
        <authorList>
            <person name="Klenk H.-P."/>
        </authorList>
    </citation>
    <scope>NUCLEOTIDE SEQUENCE [LARGE SCALE GENOMIC DNA]</scope>
    <source>
        <strain evidence="2 3">DSM 28796</strain>
    </source>
</reference>
<dbReference type="GO" id="GO:0030649">
    <property type="term" value="P:aminoglycoside antibiotic catabolic process"/>
    <property type="evidence" value="ECO:0007669"/>
    <property type="project" value="TreeGrafter"/>
</dbReference>
<accession>A0A841AD43</accession>
<dbReference type="PROSITE" id="PS51186">
    <property type="entry name" value="GNAT"/>
    <property type="match status" value="1"/>
</dbReference>
<protein>
    <submittedName>
        <fullName evidence="2">Putative acetyltransferase</fullName>
    </submittedName>
</protein>
<name>A0A841AD43_9MICO</name>
<organism evidence="2 3">
    <name type="scientific">Brachybacterium aquaticum</name>
    <dbReference type="NCBI Taxonomy" id="1432564"/>
    <lineage>
        <taxon>Bacteria</taxon>
        <taxon>Bacillati</taxon>
        <taxon>Actinomycetota</taxon>
        <taxon>Actinomycetes</taxon>
        <taxon>Micrococcales</taxon>
        <taxon>Dermabacteraceae</taxon>
        <taxon>Brachybacterium</taxon>
    </lineage>
</organism>
<dbReference type="Proteomes" id="UP000588158">
    <property type="component" value="Unassembled WGS sequence"/>
</dbReference>
<dbReference type="InterPro" id="IPR041380">
    <property type="entry name" value="Acetyltransf_17"/>
</dbReference>
<evidence type="ECO:0000259" key="1">
    <source>
        <dbReference type="PROSITE" id="PS51186"/>
    </source>
</evidence>
<dbReference type="Pfam" id="PF13527">
    <property type="entry name" value="Acetyltransf_9"/>
    <property type="match status" value="1"/>
</dbReference>
<dbReference type="InterPro" id="IPR036527">
    <property type="entry name" value="SCP2_sterol-bd_dom_sf"/>
</dbReference>
<keyword evidence="2" id="KW-0808">Transferase</keyword>
<gene>
    <name evidence="2" type="ORF">HNR70_001088</name>
</gene>
<dbReference type="AlphaFoldDB" id="A0A841AD43"/>
<keyword evidence="3" id="KW-1185">Reference proteome</keyword>
<dbReference type="RefSeq" id="WP_184324771.1">
    <property type="nucleotide sequence ID" value="NZ_JACHLZ010000001.1"/>
</dbReference>
<dbReference type="SUPFAM" id="SSF55718">
    <property type="entry name" value="SCP-like"/>
    <property type="match status" value="1"/>
</dbReference>
<sequence length="441" mass="45522">MPSPLPDPLPVRSLTTADAAAYRALSAGAFGGRFDLTPEEAAAPLSPGQSVLGIDSSAMLAATGAADGGGADGGGGDGVLAAGARILHHGIALGGGRARSGGVAGLAVHPAHRGDGLFGAMVDAVIARCDAEGMPFSMLFASNPEIYRRHGYQVVARPESLVVPLVDLQRIRPVPGRRTLPVTAATMPRLRALYTELTAGDNGMLRREGPHFPEGLPGGGWEAVLLVGEDGTDRGYASWTRRRPGPGTAEGRELEVHEVLGRDRDDLRALLRVLGTWSTLVEELRLRVRTEDPVLDVLPGGRARRASDAVPLVLMRVIDTAAALAARPAPAGVHGALRLIVEDATVPPGTCRAAGAFDVVAVGGQIRVLAQEPTEAAASADLDSLGTVHLDVHAASLLLTGGRSLADARRLGLRAEADDPRAAALLDALLAGPRPSVLDAF</sequence>
<proteinExistence type="predicted"/>
<comment type="caution">
    <text evidence="2">The sequence shown here is derived from an EMBL/GenBank/DDBJ whole genome shotgun (WGS) entry which is preliminary data.</text>
</comment>
<evidence type="ECO:0000313" key="3">
    <source>
        <dbReference type="Proteomes" id="UP000588158"/>
    </source>
</evidence>
<dbReference type="EMBL" id="JACHLZ010000001">
    <property type="protein sequence ID" value="MBB5831275.1"/>
    <property type="molecule type" value="Genomic_DNA"/>
</dbReference>
<dbReference type="PANTHER" id="PTHR37817:SF1">
    <property type="entry name" value="N-ACETYLTRANSFERASE EIS"/>
    <property type="match status" value="1"/>
</dbReference>
<dbReference type="Gene3D" id="3.40.630.30">
    <property type="match status" value="2"/>
</dbReference>
<feature type="domain" description="N-acetyltransferase" evidence="1">
    <location>
        <begin position="9"/>
        <end position="175"/>
    </location>
</feature>